<evidence type="ECO:0000313" key="2">
    <source>
        <dbReference type="Proteomes" id="UP001055336"/>
    </source>
</evidence>
<evidence type="ECO:0000313" key="1">
    <source>
        <dbReference type="EMBL" id="UMB71304.1"/>
    </source>
</evidence>
<protein>
    <recommendedName>
        <fullName evidence="3">PE-PPE domain-containing protein</fullName>
    </recommendedName>
</protein>
<dbReference type="EMBL" id="CP092488">
    <property type="protein sequence ID" value="UMB71304.1"/>
    <property type="molecule type" value="Genomic_DNA"/>
</dbReference>
<name>A0ABY3VSC2_9MYCO</name>
<dbReference type="RefSeq" id="WP_240263055.1">
    <property type="nucleotide sequence ID" value="NZ_CP092488.2"/>
</dbReference>
<sequence length="138" mass="14549">MRHGADVIPPSPAANPLFDTIPLTDAPNAGTPIGLDYELYGVSPLTQATSDPGAYDVFNGAAIRFDDAYNVALYALLSYGALDTNPADYFDGTHITDALAGGTATYAFDYFYDYAIGDLSGFFGTNLSFLDIALPALS</sequence>
<reference evidence="1" key="1">
    <citation type="submission" date="2022-08" db="EMBL/GenBank/DDBJ databases">
        <title>Whole genome sequencing of non-tuberculosis mycobacteria type-strains.</title>
        <authorList>
            <person name="Igarashi Y."/>
            <person name="Osugi A."/>
            <person name="Mitarai S."/>
        </authorList>
    </citation>
    <scope>NUCLEOTIDE SEQUENCE</scope>
    <source>
        <strain evidence="1">DSM 45127</strain>
    </source>
</reference>
<proteinExistence type="predicted"/>
<gene>
    <name evidence="1" type="ORF">MKK62_08685</name>
</gene>
<keyword evidence="2" id="KW-1185">Reference proteome</keyword>
<evidence type="ECO:0008006" key="3">
    <source>
        <dbReference type="Google" id="ProtNLM"/>
    </source>
</evidence>
<organism evidence="1 2">
    <name type="scientific">Mycobacterium paraterrae</name>
    <dbReference type="NCBI Taxonomy" id="577492"/>
    <lineage>
        <taxon>Bacteria</taxon>
        <taxon>Bacillati</taxon>
        <taxon>Actinomycetota</taxon>
        <taxon>Actinomycetes</taxon>
        <taxon>Mycobacteriales</taxon>
        <taxon>Mycobacteriaceae</taxon>
        <taxon>Mycobacterium</taxon>
    </lineage>
</organism>
<dbReference type="Proteomes" id="UP001055336">
    <property type="component" value="Chromosome"/>
</dbReference>
<accession>A0ABY3VSC2</accession>